<feature type="transmembrane region" description="Helical" evidence="8">
    <location>
        <begin position="134"/>
        <end position="156"/>
    </location>
</feature>
<protein>
    <submittedName>
        <fullName evidence="11">Adenylate/guanylate cyclase domain-containing protein</fullName>
    </submittedName>
</protein>
<dbReference type="Gene3D" id="6.10.340.10">
    <property type="match status" value="1"/>
</dbReference>
<proteinExistence type="inferred from homology"/>
<comment type="caution">
    <text evidence="11">The sequence shown here is derived from an EMBL/GenBank/DDBJ whole genome shotgun (WGS) entry which is preliminary data.</text>
</comment>
<dbReference type="CDD" id="cd06225">
    <property type="entry name" value="HAMP"/>
    <property type="match status" value="1"/>
</dbReference>
<dbReference type="InterPro" id="IPR003660">
    <property type="entry name" value="HAMP_dom"/>
</dbReference>
<evidence type="ECO:0000256" key="3">
    <source>
        <dbReference type="ARBA" id="ARBA00022475"/>
    </source>
</evidence>
<evidence type="ECO:0000256" key="6">
    <source>
        <dbReference type="ARBA" id="ARBA00023136"/>
    </source>
</evidence>
<dbReference type="Pfam" id="PF00211">
    <property type="entry name" value="Guanylate_cyc"/>
    <property type="match status" value="1"/>
</dbReference>
<dbReference type="InterPro" id="IPR029787">
    <property type="entry name" value="Nucleotide_cyclase"/>
</dbReference>
<dbReference type="InterPro" id="IPR001054">
    <property type="entry name" value="A/G_cyclase"/>
</dbReference>
<feature type="transmembrane region" description="Helical" evidence="8">
    <location>
        <begin position="12"/>
        <end position="36"/>
    </location>
</feature>
<comment type="similarity">
    <text evidence="2">Belongs to the adenylyl cyclase class-3 family.</text>
</comment>
<evidence type="ECO:0000313" key="11">
    <source>
        <dbReference type="EMBL" id="MFI2473951.1"/>
    </source>
</evidence>
<comment type="subcellular location">
    <subcellularLocation>
        <location evidence="1">Cell membrane</location>
        <topology evidence="1">Multi-pass membrane protein</topology>
    </subcellularLocation>
</comment>
<dbReference type="SUPFAM" id="SSF55073">
    <property type="entry name" value="Nucleotide cyclase"/>
    <property type="match status" value="1"/>
</dbReference>
<dbReference type="PROSITE" id="PS50885">
    <property type="entry name" value="HAMP"/>
    <property type="match status" value="1"/>
</dbReference>
<keyword evidence="4 8" id="KW-0812">Transmembrane</keyword>
<dbReference type="CDD" id="cd07302">
    <property type="entry name" value="CHD"/>
    <property type="match status" value="1"/>
</dbReference>
<dbReference type="EMBL" id="JBIRYO010000006">
    <property type="protein sequence ID" value="MFI2473951.1"/>
    <property type="molecule type" value="Genomic_DNA"/>
</dbReference>
<dbReference type="SMART" id="SM00304">
    <property type="entry name" value="HAMP"/>
    <property type="match status" value="1"/>
</dbReference>
<feature type="domain" description="HAMP" evidence="10">
    <location>
        <begin position="234"/>
        <end position="286"/>
    </location>
</feature>
<dbReference type="PANTHER" id="PTHR43081">
    <property type="entry name" value="ADENYLATE CYCLASE, TERMINAL-DIFFERENTIATION SPECIFIC-RELATED"/>
    <property type="match status" value="1"/>
</dbReference>
<keyword evidence="3" id="KW-1003">Cell membrane</keyword>
<accession>A0ABW7WYN8</accession>
<keyword evidence="6 8" id="KW-0472">Membrane</keyword>
<name>A0ABW7WYN8_9NOCA</name>
<evidence type="ECO:0000259" key="9">
    <source>
        <dbReference type="PROSITE" id="PS50125"/>
    </source>
</evidence>
<evidence type="ECO:0000313" key="12">
    <source>
        <dbReference type="Proteomes" id="UP001611415"/>
    </source>
</evidence>
<dbReference type="Proteomes" id="UP001611415">
    <property type="component" value="Unassembled WGS sequence"/>
</dbReference>
<evidence type="ECO:0000256" key="7">
    <source>
        <dbReference type="SAM" id="MobiDB-lite"/>
    </source>
</evidence>
<evidence type="ECO:0000256" key="1">
    <source>
        <dbReference type="ARBA" id="ARBA00004651"/>
    </source>
</evidence>
<feature type="transmembrane region" description="Helical" evidence="8">
    <location>
        <begin position="213"/>
        <end position="237"/>
    </location>
</feature>
<dbReference type="Pfam" id="PF00672">
    <property type="entry name" value="HAMP"/>
    <property type="match status" value="1"/>
</dbReference>
<keyword evidence="5 8" id="KW-1133">Transmembrane helix</keyword>
<dbReference type="PANTHER" id="PTHR43081:SF17">
    <property type="entry name" value="BLL5647 PROTEIN"/>
    <property type="match status" value="1"/>
</dbReference>
<sequence length="591" mass="62446">MIAKLVVWALKARWGLSAVVITANLSGLAVIVTGLWLSGFFGGLGADWMRTMLLVAIYPAIGLLAGVGLAMRDRNRYFGWLDQTRRPTPEEARRLLRLPIAITARALALWIPGVIVVTATFTHLTEIDSPGVTAALFTLGALQSAAVTFLIVDRLIRPTIPVVSAVLSDTMHWSSSVLMRVIVTWAVAGAMPLAMLIAVLADPATPASDRIRTAIYLSAVGIGVGALATAILARAVASPMRTLRLALDLISRGETHVRVPVGSSSEIGRLEHSVNELAANLRERERMRAVFGRHVGAQVAERALTGGMDLTGDVRVVSALFVDVTGSVALSTGLPPQEFVAKLNRLLSIVVAATEENDGLVNKFEGDAALCIFGAPIALRDNATPALRAARRIRDEVTASGELDIGIGVAHGQVFAGDVGTDTRLEFTVIGDAVNEAARLTTEAKEAPRRILVSGPVIEAAAPHERERWRLYDNILLRGMQEPTACWTDIEQPAISGDDTPEPAVGGAGNLAPTGATSEPTLLSDDSGACDDTTTQGTSRNDDDRVPANTTQEPTPGSDDRRAPGTSEAVADDPAPISAMTEIRSATTEGE</sequence>
<evidence type="ECO:0000256" key="8">
    <source>
        <dbReference type="SAM" id="Phobius"/>
    </source>
</evidence>
<feature type="domain" description="Guanylate cyclase" evidence="9">
    <location>
        <begin position="318"/>
        <end position="441"/>
    </location>
</feature>
<feature type="transmembrane region" description="Helical" evidence="8">
    <location>
        <begin position="48"/>
        <end position="71"/>
    </location>
</feature>
<keyword evidence="12" id="KW-1185">Reference proteome</keyword>
<feature type="transmembrane region" description="Helical" evidence="8">
    <location>
        <begin position="95"/>
        <end position="122"/>
    </location>
</feature>
<evidence type="ECO:0000259" key="10">
    <source>
        <dbReference type="PROSITE" id="PS50885"/>
    </source>
</evidence>
<organism evidence="11 12">
    <name type="scientific">Nocardia xishanensis</name>
    <dbReference type="NCBI Taxonomy" id="238964"/>
    <lineage>
        <taxon>Bacteria</taxon>
        <taxon>Bacillati</taxon>
        <taxon>Actinomycetota</taxon>
        <taxon>Actinomycetes</taxon>
        <taxon>Mycobacteriales</taxon>
        <taxon>Nocardiaceae</taxon>
        <taxon>Nocardia</taxon>
    </lineage>
</organism>
<evidence type="ECO:0000256" key="5">
    <source>
        <dbReference type="ARBA" id="ARBA00022989"/>
    </source>
</evidence>
<feature type="region of interest" description="Disordered" evidence="7">
    <location>
        <begin position="492"/>
        <end position="591"/>
    </location>
</feature>
<evidence type="ECO:0000256" key="2">
    <source>
        <dbReference type="ARBA" id="ARBA00005381"/>
    </source>
</evidence>
<dbReference type="InterPro" id="IPR050697">
    <property type="entry name" value="Adenylyl/Guanylyl_Cyclase_3/4"/>
</dbReference>
<dbReference type="SMART" id="SM00044">
    <property type="entry name" value="CYCc"/>
    <property type="match status" value="1"/>
</dbReference>
<dbReference type="SUPFAM" id="SSF158472">
    <property type="entry name" value="HAMP domain-like"/>
    <property type="match status" value="1"/>
</dbReference>
<reference evidence="11 12" key="1">
    <citation type="submission" date="2024-10" db="EMBL/GenBank/DDBJ databases">
        <title>The Natural Products Discovery Center: Release of the First 8490 Sequenced Strains for Exploring Actinobacteria Biosynthetic Diversity.</title>
        <authorList>
            <person name="Kalkreuter E."/>
            <person name="Kautsar S.A."/>
            <person name="Yang D."/>
            <person name="Bader C.D."/>
            <person name="Teijaro C.N."/>
            <person name="Fluegel L."/>
            <person name="Davis C.M."/>
            <person name="Simpson J.R."/>
            <person name="Lauterbach L."/>
            <person name="Steele A.D."/>
            <person name="Gui C."/>
            <person name="Meng S."/>
            <person name="Li G."/>
            <person name="Viehrig K."/>
            <person name="Ye F."/>
            <person name="Su P."/>
            <person name="Kiefer A.F."/>
            <person name="Nichols A."/>
            <person name="Cepeda A.J."/>
            <person name="Yan W."/>
            <person name="Fan B."/>
            <person name="Jiang Y."/>
            <person name="Adhikari A."/>
            <person name="Zheng C.-J."/>
            <person name="Schuster L."/>
            <person name="Cowan T.M."/>
            <person name="Smanski M.J."/>
            <person name="Chevrette M.G."/>
            <person name="De Carvalho L.P.S."/>
            <person name="Shen B."/>
        </authorList>
    </citation>
    <scope>NUCLEOTIDE SEQUENCE [LARGE SCALE GENOMIC DNA]</scope>
    <source>
        <strain evidence="11 12">NPDC019275</strain>
    </source>
</reference>
<dbReference type="Gene3D" id="3.30.70.1230">
    <property type="entry name" value="Nucleotide cyclase"/>
    <property type="match status" value="1"/>
</dbReference>
<dbReference type="RefSeq" id="WP_397092531.1">
    <property type="nucleotide sequence ID" value="NZ_JBIRYO010000006.1"/>
</dbReference>
<feature type="transmembrane region" description="Helical" evidence="8">
    <location>
        <begin position="177"/>
        <end position="201"/>
    </location>
</feature>
<evidence type="ECO:0000256" key="4">
    <source>
        <dbReference type="ARBA" id="ARBA00022692"/>
    </source>
</evidence>
<gene>
    <name evidence="11" type="ORF">ACH49W_11290</name>
</gene>
<dbReference type="PROSITE" id="PS50125">
    <property type="entry name" value="GUANYLATE_CYCLASE_2"/>
    <property type="match status" value="1"/>
</dbReference>